<dbReference type="Gene3D" id="3.40.50.1010">
    <property type="entry name" value="5'-nuclease"/>
    <property type="match status" value="1"/>
</dbReference>
<dbReference type="EMBL" id="BARS01043717">
    <property type="protein sequence ID" value="GAG41473.1"/>
    <property type="molecule type" value="Genomic_DNA"/>
</dbReference>
<evidence type="ECO:0000313" key="1">
    <source>
        <dbReference type="EMBL" id="GAG41473.1"/>
    </source>
</evidence>
<organism evidence="1">
    <name type="scientific">marine sediment metagenome</name>
    <dbReference type="NCBI Taxonomy" id="412755"/>
    <lineage>
        <taxon>unclassified sequences</taxon>
        <taxon>metagenomes</taxon>
        <taxon>ecological metagenomes</taxon>
    </lineage>
</organism>
<dbReference type="InterPro" id="IPR029060">
    <property type="entry name" value="PIN-like_dom_sf"/>
</dbReference>
<name>X0XY50_9ZZZZ</name>
<evidence type="ECO:0008006" key="2">
    <source>
        <dbReference type="Google" id="ProtNLM"/>
    </source>
</evidence>
<comment type="caution">
    <text evidence="1">The sequence shown here is derived from an EMBL/GenBank/DDBJ whole genome shotgun (WGS) entry which is preliminary data.</text>
</comment>
<sequence length="77" mass="9221">MIKMIILDTSFIFALKAKSDKNHDRANEILENLFEEHKDIKITTYSVLNETFTLAVSRYQGNIQYLKEYYELFWGHE</sequence>
<reference evidence="1" key="1">
    <citation type="journal article" date="2014" name="Front. Microbiol.">
        <title>High frequency of phylogenetically diverse reductive dehalogenase-homologous genes in deep subseafloor sedimentary metagenomes.</title>
        <authorList>
            <person name="Kawai M."/>
            <person name="Futagami T."/>
            <person name="Toyoda A."/>
            <person name="Takaki Y."/>
            <person name="Nishi S."/>
            <person name="Hori S."/>
            <person name="Arai W."/>
            <person name="Tsubouchi T."/>
            <person name="Morono Y."/>
            <person name="Uchiyama I."/>
            <person name="Ito T."/>
            <person name="Fujiyama A."/>
            <person name="Inagaki F."/>
            <person name="Takami H."/>
        </authorList>
    </citation>
    <scope>NUCLEOTIDE SEQUENCE</scope>
    <source>
        <strain evidence="1">Expedition CK06-06</strain>
    </source>
</reference>
<feature type="non-terminal residue" evidence="1">
    <location>
        <position position="77"/>
    </location>
</feature>
<accession>X0XY50</accession>
<dbReference type="AlphaFoldDB" id="X0XY50"/>
<protein>
    <recommendedName>
        <fullName evidence="2">PIN domain-containing protein</fullName>
    </recommendedName>
</protein>
<dbReference type="SUPFAM" id="SSF88723">
    <property type="entry name" value="PIN domain-like"/>
    <property type="match status" value="1"/>
</dbReference>
<proteinExistence type="predicted"/>
<gene>
    <name evidence="1" type="ORF">S01H1_66133</name>
</gene>